<dbReference type="Pfam" id="PF10988">
    <property type="entry name" value="DUF2807"/>
    <property type="match status" value="1"/>
</dbReference>
<name>A0A3D9RUL1_9FLAO</name>
<dbReference type="EMBL" id="QTTQ01000009">
    <property type="protein sequence ID" value="REE83178.1"/>
    <property type="molecule type" value="Genomic_DNA"/>
</dbReference>
<comment type="caution">
    <text evidence="2">The sequence shown here is derived from an EMBL/GenBank/DDBJ whole genome shotgun (WGS) entry which is preliminary data.</text>
</comment>
<proteinExistence type="predicted"/>
<dbReference type="PROSITE" id="PS51257">
    <property type="entry name" value="PROKAR_LIPOPROTEIN"/>
    <property type="match status" value="1"/>
</dbReference>
<accession>A0A3D9RUL1</accession>
<dbReference type="Gene3D" id="2.160.20.120">
    <property type="match status" value="1"/>
</dbReference>
<organism evidence="2 3">
    <name type="scientific">Lutibacter oceani</name>
    <dbReference type="NCBI Taxonomy" id="1853311"/>
    <lineage>
        <taxon>Bacteria</taxon>
        <taxon>Pseudomonadati</taxon>
        <taxon>Bacteroidota</taxon>
        <taxon>Flavobacteriia</taxon>
        <taxon>Flavobacteriales</taxon>
        <taxon>Flavobacteriaceae</taxon>
        <taxon>Lutibacter</taxon>
    </lineage>
</organism>
<evidence type="ECO:0000313" key="2">
    <source>
        <dbReference type="EMBL" id="REE83178.1"/>
    </source>
</evidence>
<reference evidence="2 3" key="1">
    <citation type="submission" date="2018-08" db="EMBL/GenBank/DDBJ databases">
        <title>Genomic Encyclopedia of Type Strains, Phase III (KMG-III): the genomes of soil and plant-associated and newly described type strains.</title>
        <authorList>
            <person name="Whitman W."/>
        </authorList>
    </citation>
    <scope>NUCLEOTIDE SEQUENCE [LARGE SCALE GENOMIC DNA]</scope>
    <source>
        <strain evidence="2 3">325-5</strain>
    </source>
</reference>
<sequence length="247" mass="27559">MKKIIYIIYLIGFISCNSEDAGNCWQTAGTIIQQEFETPVFTRILVQKKVELIITEGPTQKVVVETGKNLMPDIEVQVVDNQIIITNHNTCNFLRDYGLTKVYITSPNITEIRNASELNVSSAGVLTYPTIYLRSTGEKNDYLAVGDWHLNIENTKVIIWSNGISNFYINGTTNNLDINFSDGDTRFEGKNFIAQQVKVKNVSSNDMLINPVESLTGSIHSTGNVVSYNTPPVVNVEELSVGKLIFK</sequence>
<dbReference type="Proteomes" id="UP000256429">
    <property type="component" value="Unassembled WGS sequence"/>
</dbReference>
<dbReference type="AlphaFoldDB" id="A0A3D9RUL1"/>
<gene>
    <name evidence="2" type="ORF">BX611_0462</name>
</gene>
<evidence type="ECO:0000313" key="3">
    <source>
        <dbReference type="Proteomes" id="UP000256429"/>
    </source>
</evidence>
<feature type="domain" description="Putative auto-transporter adhesin head GIN" evidence="1">
    <location>
        <begin position="41"/>
        <end position="231"/>
    </location>
</feature>
<dbReference type="InterPro" id="IPR021255">
    <property type="entry name" value="DUF2807"/>
</dbReference>
<dbReference type="RefSeq" id="WP_240324948.1">
    <property type="nucleotide sequence ID" value="NZ_QTTQ01000009.1"/>
</dbReference>
<protein>
    <submittedName>
        <fullName evidence="2">Putative autotransporter adhesin-like protein</fullName>
    </submittedName>
</protein>
<evidence type="ECO:0000259" key="1">
    <source>
        <dbReference type="Pfam" id="PF10988"/>
    </source>
</evidence>
<keyword evidence="3" id="KW-1185">Reference proteome</keyword>